<evidence type="ECO:0000313" key="2">
    <source>
        <dbReference type="EMBL" id="KAK1659293.1"/>
    </source>
</evidence>
<dbReference type="GeneID" id="85451567"/>
<dbReference type="RefSeq" id="XP_060424057.1">
    <property type="nucleotide sequence ID" value="XM_060567041.1"/>
</dbReference>
<comment type="caution">
    <text evidence="2">The sequence shown here is derived from an EMBL/GenBank/DDBJ whole genome shotgun (WGS) entry which is preliminary data.</text>
</comment>
<dbReference type="EMBL" id="JAHMHR010000062">
    <property type="protein sequence ID" value="KAK1659293.1"/>
    <property type="molecule type" value="Genomic_DNA"/>
</dbReference>
<name>A0AAJ0AA05_9PEZI</name>
<accession>A0AAJ0AA05</accession>
<sequence length="113" mass="12603">MLSLIHHHSTHYIGVILLLHNPNKRLWIPRRTNPKPALTNPRESARRRETAPHTGPAPQRVPSPAITEVLSSIRNKVDSFQNYSPPSALDILAQAHHRFVIAGLPPGCSYRSG</sequence>
<keyword evidence="3" id="KW-1185">Reference proteome</keyword>
<reference evidence="2" key="1">
    <citation type="submission" date="2021-06" db="EMBL/GenBank/DDBJ databases">
        <title>Comparative genomics, transcriptomics and evolutionary studies reveal genomic signatures of adaptation to plant cell wall in hemibiotrophic fungi.</title>
        <authorList>
            <consortium name="DOE Joint Genome Institute"/>
            <person name="Baroncelli R."/>
            <person name="Diaz J.F."/>
            <person name="Benocci T."/>
            <person name="Peng M."/>
            <person name="Battaglia E."/>
            <person name="Haridas S."/>
            <person name="Andreopoulos W."/>
            <person name="Labutti K."/>
            <person name="Pangilinan J."/>
            <person name="Floch G.L."/>
            <person name="Makela M.R."/>
            <person name="Henrissat B."/>
            <person name="Grigoriev I.V."/>
            <person name="Crouch J.A."/>
            <person name="De Vries R.P."/>
            <person name="Sukno S.A."/>
            <person name="Thon M.R."/>
        </authorList>
    </citation>
    <scope>NUCLEOTIDE SEQUENCE</scope>
    <source>
        <strain evidence="2">CBS 193.32</strain>
    </source>
</reference>
<evidence type="ECO:0000256" key="1">
    <source>
        <dbReference type="SAM" id="MobiDB-lite"/>
    </source>
</evidence>
<dbReference type="Proteomes" id="UP001224890">
    <property type="component" value="Unassembled WGS sequence"/>
</dbReference>
<organism evidence="2 3">
    <name type="scientific">Colletotrichum godetiae</name>
    <dbReference type="NCBI Taxonomy" id="1209918"/>
    <lineage>
        <taxon>Eukaryota</taxon>
        <taxon>Fungi</taxon>
        <taxon>Dikarya</taxon>
        <taxon>Ascomycota</taxon>
        <taxon>Pezizomycotina</taxon>
        <taxon>Sordariomycetes</taxon>
        <taxon>Hypocreomycetidae</taxon>
        <taxon>Glomerellales</taxon>
        <taxon>Glomerellaceae</taxon>
        <taxon>Colletotrichum</taxon>
        <taxon>Colletotrichum acutatum species complex</taxon>
    </lineage>
</organism>
<dbReference type="AlphaFoldDB" id="A0AAJ0AA05"/>
<protein>
    <submittedName>
        <fullName evidence="2">Uncharacterized protein</fullName>
    </submittedName>
</protein>
<feature type="region of interest" description="Disordered" evidence="1">
    <location>
        <begin position="28"/>
        <end position="63"/>
    </location>
</feature>
<gene>
    <name evidence="2" type="ORF">BDP55DRAFT_361838</name>
</gene>
<evidence type="ECO:0000313" key="3">
    <source>
        <dbReference type="Proteomes" id="UP001224890"/>
    </source>
</evidence>
<proteinExistence type="predicted"/>